<accession>A0ABR2ABA8</accession>
<evidence type="ECO:0000256" key="6">
    <source>
        <dbReference type="ARBA" id="ARBA00022989"/>
    </source>
</evidence>
<evidence type="ECO:0000313" key="10">
    <source>
        <dbReference type="EMBL" id="KAK8490375.1"/>
    </source>
</evidence>
<dbReference type="Proteomes" id="UP001396334">
    <property type="component" value="Unassembled WGS sequence"/>
</dbReference>
<evidence type="ECO:0000313" key="11">
    <source>
        <dbReference type="Proteomes" id="UP001396334"/>
    </source>
</evidence>
<evidence type="ECO:0000259" key="9">
    <source>
        <dbReference type="Pfam" id="PF04535"/>
    </source>
</evidence>
<reference evidence="10 11" key="1">
    <citation type="journal article" date="2024" name="G3 (Bethesda)">
        <title>Genome assembly of Hibiscus sabdariffa L. provides insights into metabolisms of medicinal natural products.</title>
        <authorList>
            <person name="Kim T."/>
        </authorList>
    </citation>
    <scope>NUCLEOTIDE SEQUENCE [LARGE SCALE GENOMIC DNA]</scope>
    <source>
        <strain evidence="10">TK-2024</strain>
        <tissue evidence="10">Old leaves</tissue>
    </source>
</reference>
<keyword evidence="11" id="KW-1185">Reference proteome</keyword>
<protein>
    <recommendedName>
        <fullName evidence="8">CASP-like protein</fullName>
    </recommendedName>
</protein>
<keyword evidence="5 8" id="KW-0812">Transmembrane</keyword>
<dbReference type="Pfam" id="PF04535">
    <property type="entry name" value="CASP_dom"/>
    <property type="match status" value="1"/>
</dbReference>
<feature type="transmembrane region" description="Helical" evidence="8">
    <location>
        <begin position="47"/>
        <end position="65"/>
    </location>
</feature>
<organism evidence="10 11">
    <name type="scientific">Hibiscus sabdariffa</name>
    <name type="common">roselle</name>
    <dbReference type="NCBI Taxonomy" id="183260"/>
    <lineage>
        <taxon>Eukaryota</taxon>
        <taxon>Viridiplantae</taxon>
        <taxon>Streptophyta</taxon>
        <taxon>Embryophyta</taxon>
        <taxon>Tracheophyta</taxon>
        <taxon>Spermatophyta</taxon>
        <taxon>Magnoliopsida</taxon>
        <taxon>eudicotyledons</taxon>
        <taxon>Gunneridae</taxon>
        <taxon>Pentapetalae</taxon>
        <taxon>rosids</taxon>
        <taxon>malvids</taxon>
        <taxon>Malvales</taxon>
        <taxon>Malvaceae</taxon>
        <taxon>Malvoideae</taxon>
        <taxon>Hibiscus</taxon>
    </lineage>
</organism>
<feature type="transmembrane region" description="Helical" evidence="8">
    <location>
        <begin position="141"/>
        <end position="165"/>
    </location>
</feature>
<evidence type="ECO:0000256" key="2">
    <source>
        <dbReference type="ARBA" id="ARBA00007651"/>
    </source>
</evidence>
<keyword evidence="7 8" id="KW-0472">Membrane</keyword>
<dbReference type="PANTHER" id="PTHR33573:SF30">
    <property type="entry name" value="CASP-LIKE PROTEIN 2C1-RELATED"/>
    <property type="match status" value="1"/>
</dbReference>
<dbReference type="InterPro" id="IPR006459">
    <property type="entry name" value="CASP/CASPL"/>
</dbReference>
<keyword evidence="4 8" id="KW-1003">Cell membrane</keyword>
<dbReference type="InterPro" id="IPR006702">
    <property type="entry name" value="CASP_dom"/>
</dbReference>
<dbReference type="PANTHER" id="PTHR33573">
    <property type="entry name" value="CASP-LIKE PROTEIN 4A4"/>
    <property type="match status" value="1"/>
</dbReference>
<comment type="subunit">
    <text evidence="3 8">Homodimer and heterodimers.</text>
</comment>
<evidence type="ECO:0000256" key="1">
    <source>
        <dbReference type="ARBA" id="ARBA00004651"/>
    </source>
</evidence>
<evidence type="ECO:0000256" key="4">
    <source>
        <dbReference type="ARBA" id="ARBA00022475"/>
    </source>
</evidence>
<dbReference type="EMBL" id="JBBPBN010000285">
    <property type="protein sequence ID" value="KAK8490375.1"/>
    <property type="molecule type" value="Genomic_DNA"/>
</dbReference>
<feature type="transmembrane region" description="Helical" evidence="8">
    <location>
        <begin position="9"/>
        <end position="27"/>
    </location>
</feature>
<name>A0ABR2ABA8_9ROSI</name>
<evidence type="ECO:0000256" key="7">
    <source>
        <dbReference type="ARBA" id="ARBA00023136"/>
    </source>
</evidence>
<sequence>MGIQITEALLRLTAISLLVLTACLVGLDSQRKVIFYIDKKASYKDLRALVGLVYITSLAAAYNLVQLSCSSFSARCKRSSLQSCRYLAWLRFILDQAAVYVVFAGNLAATQHALLVVTGEDNFQWLKWCDKYTRFCVQIGGSLLCGFVASLAMIFIASISAFNLFRLYSPTSFMRLKPKS</sequence>
<dbReference type="NCBIfam" id="TIGR01569">
    <property type="entry name" value="A_tha_TIGR01569"/>
    <property type="match status" value="1"/>
</dbReference>
<feature type="transmembrane region" description="Helical" evidence="8">
    <location>
        <begin position="86"/>
        <end position="109"/>
    </location>
</feature>
<comment type="similarity">
    <text evidence="2 8">Belongs to the Casparian strip membrane proteins (CASP) family.</text>
</comment>
<evidence type="ECO:0000256" key="5">
    <source>
        <dbReference type="ARBA" id="ARBA00022692"/>
    </source>
</evidence>
<proteinExistence type="inferred from homology"/>
<evidence type="ECO:0000256" key="3">
    <source>
        <dbReference type="ARBA" id="ARBA00011489"/>
    </source>
</evidence>
<evidence type="ECO:0000256" key="8">
    <source>
        <dbReference type="RuleBase" id="RU361233"/>
    </source>
</evidence>
<gene>
    <name evidence="10" type="ORF">V6N11_083524</name>
</gene>
<feature type="domain" description="Casparian strip membrane protein" evidence="9">
    <location>
        <begin position="2"/>
        <end position="151"/>
    </location>
</feature>
<keyword evidence="6 8" id="KW-1133">Transmembrane helix</keyword>
<comment type="subcellular location">
    <subcellularLocation>
        <location evidence="1 8">Cell membrane</location>
        <topology evidence="1 8">Multi-pass membrane protein</topology>
    </subcellularLocation>
</comment>
<comment type="caution">
    <text evidence="10">The sequence shown here is derived from an EMBL/GenBank/DDBJ whole genome shotgun (WGS) entry which is preliminary data.</text>
</comment>